<dbReference type="InterPro" id="IPR000515">
    <property type="entry name" value="MetI-like"/>
</dbReference>
<dbReference type="SUPFAM" id="SSF161098">
    <property type="entry name" value="MetI-like"/>
    <property type="match status" value="1"/>
</dbReference>
<dbReference type="EMBL" id="QUBR01000002">
    <property type="protein sequence ID" value="REK70957.1"/>
    <property type="molecule type" value="Genomic_DNA"/>
</dbReference>
<gene>
    <name evidence="9" type="ORF">DX116_17945</name>
</gene>
<dbReference type="CDD" id="cd06261">
    <property type="entry name" value="TM_PBP2"/>
    <property type="match status" value="1"/>
</dbReference>
<reference evidence="9 10" key="1">
    <citation type="submission" date="2018-08" db="EMBL/GenBank/DDBJ databases">
        <title>Aeromicrobium sp. M2KJ-4, whole genome shotgun sequence.</title>
        <authorList>
            <person name="Tuo L."/>
        </authorList>
    </citation>
    <scope>NUCLEOTIDE SEQUENCE [LARGE SCALE GENOMIC DNA]</scope>
    <source>
        <strain evidence="9 10">M2KJ-4</strain>
    </source>
</reference>
<dbReference type="PANTHER" id="PTHR43386">
    <property type="entry name" value="OLIGOPEPTIDE TRANSPORT SYSTEM PERMEASE PROTEIN APPC"/>
    <property type="match status" value="1"/>
</dbReference>
<feature type="transmembrane region" description="Helical" evidence="7">
    <location>
        <begin position="78"/>
        <end position="102"/>
    </location>
</feature>
<feature type="transmembrane region" description="Helical" evidence="7">
    <location>
        <begin position="109"/>
        <end position="130"/>
    </location>
</feature>
<feature type="transmembrane region" description="Helical" evidence="7">
    <location>
        <begin position="243"/>
        <end position="267"/>
    </location>
</feature>
<evidence type="ECO:0000313" key="9">
    <source>
        <dbReference type="EMBL" id="REK70957.1"/>
    </source>
</evidence>
<dbReference type="Pfam" id="PF00528">
    <property type="entry name" value="BPD_transp_1"/>
    <property type="match status" value="1"/>
</dbReference>
<dbReference type="Proteomes" id="UP000265581">
    <property type="component" value="Unassembled WGS sequence"/>
</dbReference>
<evidence type="ECO:0000256" key="6">
    <source>
        <dbReference type="ARBA" id="ARBA00023136"/>
    </source>
</evidence>
<comment type="subcellular location">
    <subcellularLocation>
        <location evidence="1 7">Cell membrane</location>
        <topology evidence="1 7">Multi-pass membrane protein</topology>
    </subcellularLocation>
</comment>
<comment type="caution">
    <text evidence="9">The sequence shown here is derived from an EMBL/GenBank/DDBJ whole genome shotgun (WGS) entry which is preliminary data.</text>
</comment>
<proteinExistence type="inferred from homology"/>
<feature type="domain" description="ABC transmembrane type-1" evidence="8">
    <location>
        <begin position="78"/>
        <end position="263"/>
    </location>
</feature>
<evidence type="ECO:0000256" key="7">
    <source>
        <dbReference type="RuleBase" id="RU363032"/>
    </source>
</evidence>
<keyword evidence="4 7" id="KW-0812">Transmembrane</keyword>
<dbReference type="OrthoDB" id="8906042at2"/>
<feature type="transmembrane region" description="Helical" evidence="7">
    <location>
        <begin position="199"/>
        <end position="223"/>
    </location>
</feature>
<feature type="transmembrane region" description="Helical" evidence="7">
    <location>
        <begin position="136"/>
        <end position="156"/>
    </location>
</feature>
<evidence type="ECO:0000256" key="1">
    <source>
        <dbReference type="ARBA" id="ARBA00004651"/>
    </source>
</evidence>
<dbReference type="PROSITE" id="PS50928">
    <property type="entry name" value="ABC_TM1"/>
    <property type="match status" value="1"/>
</dbReference>
<protein>
    <submittedName>
        <fullName evidence="9">ABC transporter permease</fullName>
    </submittedName>
</protein>
<keyword evidence="3" id="KW-1003">Cell membrane</keyword>
<evidence type="ECO:0000259" key="8">
    <source>
        <dbReference type="PROSITE" id="PS50928"/>
    </source>
</evidence>
<keyword evidence="6 7" id="KW-0472">Membrane</keyword>
<dbReference type="InterPro" id="IPR035906">
    <property type="entry name" value="MetI-like_sf"/>
</dbReference>
<dbReference type="GO" id="GO:0005886">
    <property type="term" value="C:plasma membrane"/>
    <property type="evidence" value="ECO:0007669"/>
    <property type="project" value="UniProtKB-SubCell"/>
</dbReference>
<evidence type="ECO:0000256" key="4">
    <source>
        <dbReference type="ARBA" id="ARBA00022692"/>
    </source>
</evidence>
<dbReference type="InterPro" id="IPR050366">
    <property type="entry name" value="BP-dependent_transpt_permease"/>
</dbReference>
<dbReference type="PANTHER" id="PTHR43386:SF3">
    <property type="entry name" value="GLUTATHIONE TRANSPORT SYSTEM PERMEASE PROTEIN GSID"/>
    <property type="match status" value="1"/>
</dbReference>
<evidence type="ECO:0000256" key="5">
    <source>
        <dbReference type="ARBA" id="ARBA00022989"/>
    </source>
</evidence>
<keyword evidence="2 7" id="KW-0813">Transport</keyword>
<sequence>MPKRARRRRRSASVVLAAAFVLLVTVLAVAGQLFTPADPDKQSLLDAAKGPSSGHLLGTDDLGRDVLSRLMQGTLSAVSGPVCVALGTMVLGTALGLLAGYYGGRVDALVTLLSDVLYSLPFMLIAIVVVGVVGTGYWLTVALLIALMFPFALRLVRSATRVQSRLPYVEAARTLGVPDRRVVTHHVLPNVSPIIVANILLDFVTAIIAFSALTFLGLGSRAGSSDWGTMLADGQKLIYDNPWMAIVPALLIALTCISATVLGDWFYDRLSARSEER</sequence>
<keyword evidence="5 7" id="KW-1133">Transmembrane helix</keyword>
<keyword evidence="10" id="KW-1185">Reference proteome</keyword>
<dbReference type="Gene3D" id="1.10.3720.10">
    <property type="entry name" value="MetI-like"/>
    <property type="match status" value="1"/>
</dbReference>
<dbReference type="GO" id="GO:0071916">
    <property type="term" value="F:dipeptide transmembrane transporter activity"/>
    <property type="evidence" value="ECO:0007669"/>
    <property type="project" value="TreeGrafter"/>
</dbReference>
<evidence type="ECO:0000256" key="3">
    <source>
        <dbReference type="ARBA" id="ARBA00022475"/>
    </source>
</evidence>
<dbReference type="AlphaFoldDB" id="A0A371P4T2"/>
<name>A0A371P4T2_9ACTN</name>
<evidence type="ECO:0000256" key="2">
    <source>
        <dbReference type="ARBA" id="ARBA00022448"/>
    </source>
</evidence>
<organism evidence="9 10">
    <name type="scientific">Aeromicrobium endophyticum</name>
    <dbReference type="NCBI Taxonomy" id="2292704"/>
    <lineage>
        <taxon>Bacteria</taxon>
        <taxon>Bacillati</taxon>
        <taxon>Actinomycetota</taxon>
        <taxon>Actinomycetes</taxon>
        <taxon>Propionibacteriales</taxon>
        <taxon>Nocardioidaceae</taxon>
        <taxon>Aeromicrobium</taxon>
    </lineage>
</organism>
<comment type="similarity">
    <text evidence="7">Belongs to the binding-protein-dependent transport system permease family.</text>
</comment>
<accession>A0A371P4T2</accession>
<evidence type="ECO:0000313" key="10">
    <source>
        <dbReference type="Proteomes" id="UP000265581"/>
    </source>
</evidence>